<dbReference type="SUPFAM" id="SSF51412">
    <property type="entry name" value="Inosine monophosphate dehydrogenase (IMPDH)"/>
    <property type="match status" value="1"/>
</dbReference>
<evidence type="ECO:0000256" key="4">
    <source>
        <dbReference type="ARBA" id="ARBA00022749"/>
    </source>
</evidence>
<evidence type="ECO:0000256" key="1">
    <source>
        <dbReference type="ARBA" id="ARBA00001958"/>
    </source>
</evidence>
<dbReference type="PROSITE" id="PS51371">
    <property type="entry name" value="CBS"/>
    <property type="match status" value="2"/>
</dbReference>
<comment type="subunit">
    <text evidence="12">Homotetramer.</text>
</comment>
<dbReference type="SUPFAM" id="SSF54631">
    <property type="entry name" value="CBS-domain pair"/>
    <property type="match status" value="1"/>
</dbReference>
<dbReference type="InterPro" id="IPR046342">
    <property type="entry name" value="CBS_dom_sf"/>
</dbReference>
<keyword evidence="4 12" id="KW-0332">GMP biosynthesis</keyword>
<feature type="binding site" evidence="12">
    <location>
        <position position="312"/>
    </location>
    <ligand>
        <name>IMP</name>
        <dbReference type="ChEBI" id="CHEBI:58053"/>
    </ligand>
</feature>
<reference evidence="20 21" key="1">
    <citation type="submission" date="2013-02" db="EMBL/GenBank/DDBJ databases">
        <title>The Genome Annotation of Plasmodium falciparum Vietnam Oak-Knoll (FVO).</title>
        <authorList>
            <consortium name="The Broad Institute Genome Sequencing Platform"/>
            <consortium name="The Broad Institute Genome Sequencing Center for Infectious Disease"/>
            <person name="Neafsey D."/>
            <person name="Hoffman S."/>
            <person name="Volkman S."/>
            <person name="Rosenthal P."/>
            <person name="Walker B."/>
            <person name="Young S.K."/>
            <person name="Zeng Q."/>
            <person name="Gargeya S."/>
            <person name="Fitzgerald M."/>
            <person name="Haas B."/>
            <person name="Abouelleil A."/>
            <person name="Allen A.W."/>
            <person name="Alvarado L."/>
            <person name="Arachchi H.M."/>
            <person name="Berlin A.M."/>
            <person name="Chapman S.B."/>
            <person name="Gainer-Dewar J."/>
            <person name="Goldberg J."/>
            <person name="Griggs A."/>
            <person name="Gujja S."/>
            <person name="Hansen M."/>
            <person name="Howarth C."/>
            <person name="Imamovic A."/>
            <person name="Ireland A."/>
            <person name="Larimer J."/>
            <person name="McCowan C."/>
            <person name="Murphy C."/>
            <person name="Pearson M."/>
            <person name="Poon T.W."/>
            <person name="Priest M."/>
            <person name="Roberts A."/>
            <person name="Saif S."/>
            <person name="Shea T."/>
            <person name="Sisk P."/>
            <person name="Sykes S."/>
            <person name="Wortman J."/>
            <person name="Nusbaum C."/>
            <person name="Birren B."/>
        </authorList>
    </citation>
    <scope>NUCLEOTIDE SEQUENCE [LARGE SCALE GENOMIC DNA]</scope>
    <source>
        <strain evidence="21">Vietnam Oak-Knoll (FVO)</strain>
    </source>
</reference>
<feature type="domain" description="CBS" evidence="19">
    <location>
        <begin position="164"/>
        <end position="220"/>
    </location>
</feature>
<gene>
    <name evidence="20" type="ORF">PFFVO_02508</name>
</gene>
<comment type="catalytic activity">
    <reaction evidence="10 12 18">
        <text>IMP + NAD(+) + H2O = XMP + NADH + H(+)</text>
        <dbReference type="Rhea" id="RHEA:11708"/>
        <dbReference type="ChEBI" id="CHEBI:15377"/>
        <dbReference type="ChEBI" id="CHEBI:15378"/>
        <dbReference type="ChEBI" id="CHEBI:57464"/>
        <dbReference type="ChEBI" id="CHEBI:57540"/>
        <dbReference type="ChEBI" id="CHEBI:57945"/>
        <dbReference type="ChEBI" id="CHEBI:58053"/>
        <dbReference type="EC" id="1.1.1.205"/>
    </reaction>
</comment>
<dbReference type="Gene3D" id="3.20.20.70">
    <property type="entry name" value="Aldolase class I"/>
    <property type="match status" value="1"/>
</dbReference>
<dbReference type="SMART" id="SM01240">
    <property type="entry name" value="IMPDH"/>
    <property type="match status" value="1"/>
</dbReference>
<comment type="pathway">
    <text evidence="12 18">Purine metabolism; XMP biosynthesis via de novo pathway; XMP from IMP: step 1/1.</text>
</comment>
<keyword evidence="9 16" id="KW-0129">CBS domain</keyword>
<evidence type="ECO:0000256" key="6">
    <source>
        <dbReference type="ARBA" id="ARBA00022958"/>
    </source>
</evidence>
<dbReference type="GO" id="GO:0006177">
    <property type="term" value="P:GMP biosynthetic process"/>
    <property type="evidence" value="ECO:0007669"/>
    <property type="project" value="UniProtKB-UniRule"/>
</dbReference>
<dbReference type="NCBIfam" id="TIGR01302">
    <property type="entry name" value="IMP_dehydrog"/>
    <property type="match status" value="1"/>
</dbReference>
<feature type="binding site" description="in other chain" evidence="12 15">
    <location>
        <position position="314"/>
    </location>
    <ligand>
        <name>K(+)</name>
        <dbReference type="ChEBI" id="CHEBI:29103"/>
        <note>ligand shared between two tetrameric partners</note>
    </ligand>
</feature>
<dbReference type="HAMAP" id="MF_01964">
    <property type="entry name" value="IMPDH"/>
    <property type="match status" value="1"/>
</dbReference>
<dbReference type="InterPro" id="IPR000644">
    <property type="entry name" value="CBS_dom"/>
</dbReference>
<dbReference type="PANTHER" id="PTHR11911:SF111">
    <property type="entry name" value="INOSINE-5'-MONOPHOSPHATE DEHYDROGENASE"/>
    <property type="match status" value="1"/>
</dbReference>
<evidence type="ECO:0000256" key="14">
    <source>
        <dbReference type="PIRSR" id="PIRSR000130-3"/>
    </source>
</evidence>
<feature type="binding site" evidence="12 14">
    <location>
        <begin position="257"/>
        <end position="259"/>
    </location>
    <ligand>
        <name>NAD(+)</name>
        <dbReference type="ChEBI" id="CHEBI:57540"/>
    </ligand>
</feature>
<evidence type="ECO:0000256" key="17">
    <source>
        <dbReference type="RuleBase" id="RU003927"/>
    </source>
</evidence>
<evidence type="ECO:0000256" key="12">
    <source>
        <dbReference type="HAMAP-Rule" id="MF_03156"/>
    </source>
</evidence>
<evidence type="ECO:0000256" key="11">
    <source>
        <dbReference type="ARBA" id="ARBA00056556"/>
    </source>
</evidence>
<keyword evidence="8 12" id="KW-0520">NAD</keyword>
<evidence type="ECO:0000256" key="15">
    <source>
        <dbReference type="PIRSR" id="PIRSR000130-4"/>
    </source>
</evidence>
<dbReference type="InterPro" id="IPR015875">
    <property type="entry name" value="IMP_DH/GMP_Rdtase_CS"/>
</dbReference>
<protein>
    <recommendedName>
        <fullName evidence="12 18">Inosine-5'-monophosphate dehydrogenase</fullName>
        <shortName evidence="12">IMP dehydrogenase</shortName>
        <shortName evidence="12">IMPD</shortName>
        <shortName evidence="12">IMPDH</shortName>
        <ecNumber evidence="12 18">1.1.1.205</ecNumber>
    </recommendedName>
</protein>
<dbReference type="Pfam" id="PF00478">
    <property type="entry name" value="IMPDH"/>
    <property type="match status" value="1"/>
</dbReference>
<feature type="binding site" description="in other chain" evidence="12 15">
    <location>
        <position position="309"/>
    </location>
    <ligand>
        <name>K(+)</name>
        <dbReference type="ChEBI" id="CHEBI:29103"/>
        <note>ligand shared between two tetrameric partners</note>
    </ligand>
</feature>
<feature type="binding site" evidence="12 14">
    <location>
        <begin position="307"/>
        <end position="309"/>
    </location>
    <ligand>
        <name>NAD(+)</name>
        <dbReference type="ChEBI" id="CHEBI:57540"/>
    </ligand>
</feature>
<comment type="similarity">
    <text evidence="2 12 17">Belongs to the IMPDH/GMPR family.</text>
</comment>
<dbReference type="GO" id="GO:0006183">
    <property type="term" value="P:GTP biosynthetic process"/>
    <property type="evidence" value="ECO:0007669"/>
    <property type="project" value="TreeGrafter"/>
</dbReference>
<dbReference type="OrthoDB" id="418595at2759"/>
<dbReference type="InterPro" id="IPR005990">
    <property type="entry name" value="IMP_DH"/>
</dbReference>
<dbReference type="SMART" id="SM00116">
    <property type="entry name" value="CBS"/>
    <property type="match status" value="2"/>
</dbReference>
<dbReference type="CDD" id="cd00381">
    <property type="entry name" value="IMPDH"/>
    <property type="match status" value="1"/>
</dbReference>
<comment type="subcellular location">
    <subcellularLocation>
        <location evidence="12">Cytoplasm</location>
    </subcellularLocation>
</comment>
<dbReference type="CDD" id="cd04601">
    <property type="entry name" value="CBS_pair_IMPDH"/>
    <property type="match status" value="1"/>
</dbReference>
<reference evidence="20 21" key="2">
    <citation type="submission" date="2013-02" db="EMBL/GenBank/DDBJ databases">
        <title>The Genome Sequence of Plasmodium falciparum Vietnam Oak-Knoll (FVO).</title>
        <authorList>
            <consortium name="The Broad Institute Genome Sequencing Platform"/>
            <consortium name="The Broad Institute Genome Sequencing Center for Infectious Disease"/>
            <person name="Neafsey D."/>
            <person name="Cheeseman I."/>
            <person name="Volkman S."/>
            <person name="Adams J."/>
            <person name="Walker B."/>
            <person name="Young S.K."/>
            <person name="Zeng Q."/>
            <person name="Gargeya S."/>
            <person name="Fitzgerald M."/>
            <person name="Haas B."/>
            <person name="Abouelleil A."/>
            <person name="Alvarado L."/>
            <person name="Arachchi H.M."/>
            <person name="Berlin A.M."/>
            <person name="Chapman S.B."/>
            <person name="Dewar J."/>
            <person name="Goldberg J."/>
            <person name="Griggs A."/>
            <person name="Gujja S."/>
            <person name="Hansen M."/>
            <person name="Howarth C."/>
            <person name="Imamovic A."/>
            <person name="Larimer J."/>
            <person name="McCowan C."/>
            <person name="Murphy C."/>
            <person name="Neiman D."/>
            <person name="Pearson M."/>
            <person name="Priest M."/>
            <person name="Roberts A."/>
            <person name="Saif S."/>
            <person name="Shea T."/>
            <person name="Sisk P."/>
            <person name="Sykes S."/>
            <person name="Wortman J."/>
            <person name="Nusbaum C."/>
            <person name="Birren B."/>
        </authorList>
    </citation>
    <scope>NUCLEOTIDE SEQUENCE [LARGE SCALE GENOMIC DNA]</scope>
    <source>
        <strain evidence="21">Vietnam Oak-Knoll (FVO)</strain>
    </source>
</reference>
<evidence type="ECO:0000256" key="16">
    <source>
        <dbReference type="PROSITE-ProRule" id="PRU00703"/>
    </source>
</evidence>
<dbReference type="InterPro" id="IPR001093">
    <property type="entry name" value="IMP_DH_GMPRt"/>
</dbReference>
<keyword evidence="5 12" id="KW-0658">Purine biosynthesis</keyword>
<evidence type="ECO:0000256" key="18">
    <source>
        <dbReference type="RuleBase" id="RU003928"/>
    </source>
</evidence>
<comment type="cofactor">
    <cofactor evidence="1 12">
        <name>K(+)</name>
        <dbReference type="ChEBI" id="CHEBI:29103"/>
    </cofactor>
</comment>
<dbReference type="SMR" id="A0A024V714"/>
<dbReference type="GO" id="GO:0005737">
    <property type="term" value="C:cytoplasm"/>
    <property type="evidence" value="ECO:0007669"/>
    <property type="project" value="UniProtKB-SubCell"/>
</dbReference>
<evidence type="ECO:0000313" key="20">
    <source>
        <dbReference type="EMBL" id="ETW18611.1"/>
    </source>
</evidence>
<accession>A0A024V714</accession>
<dbReference type="PROSITE" id="PS00487">
    <property type="entry name" value="IMP_DH_GMP_RED"/>
    <property type="match status" value="1"/>
</dbReference>
<feature type="active site" description="Proton acceptor" evidence="12 13">
    <location>
        <position position="413"/>
    </location>
</feature>
<dbReference type="EC" id="1.1.1.205" evidence="12 18"/>
<comment type="activity regulation">
    <text evidence="12">Mycophenolic acid (MPA) is a non-competitive inhibitor that prevents formation of the closed enzyme conformation by binding to the same site as the amobile flap. In contrast, mizoribine monophosphate (MZP) is a competitive inhibitor that induces the closed conformation. MPA is a potent inhibitor of mammalian IMPDHs but a poor inhibitor of the bacterial enzymes. MZP is a more potent inhibitor of bacterial IMPDH.</text>
</comment>
<evidence type="ECO:0000256" key="7">
    <source>
        <dbReference type="ARBA" id="ARBA00023002"/>
    </source>
</evidence>
<keyword evidence="6 12" id="KW-0630">Potassium</keyword>
<keyword evidence="12" id="KW-0963">Cytoplasm</keyword>
<feature type="domain" description="CBS" evidence="19">
    <location>
        <begin position="101"/>
        <end position="160"/>
    </location>
</feature>
<dbReference type="EMBL" id="KI925078">
    <property type="protein sequence ID" value="ETW18611.1"/>
    <property type="molecule type" value="Genomic_DNA"/>
</dbReference>
<dbReference type="GO" id="GO:0046872">
    <property type="term" value="F:metal ion binding"/>
    <property type="evidence" value="ECO:0007669"/>
    <property type="project" value="UniProtKB-UniRule"/>
</dbReference>
<evidence type="ECO:0000256" key="5">
    <source>
        <dbReference type="ARBA" id="ARBA00022755"/>
    </source>
</evidence>
<proteinExistence type="inferred from homology"/>
<keyword evidence="3 12" id="KW-0479">Metal-binding</keyword>
<feature type="binding site" evidence="12">
    <location>
        <begin position="370"/>
        <end position="371"/>
    </location>
    <ligand>
        <name>IMP</name>
        <dbReference type="ChEBI" id="CHEBI:58053"/>
    </ligand>
</feature>
<comment type="function">
    <text evidence="11 12">Catalyzes the conversion of inosine 5'-phosphate (IMP) to xanthosine 5'-phosphate (XMP), the first committed and rate-limiting step in the de novo synthesis of guanine nucleotides, and therefore plays an important role in the regulation of cell growth.</text>
</comment>
<dbReference type="Pfam" id="PF00571">
    <property type="entry name" value="CBS"/>
    <property type="match status" value="1"/>
</dbReference>
<evidence type="ECO:0000313" key="21">
    <source>
        <dbReference type="Proteomes" id="UP000030690"/>
    </source>
</evidence>
<dbReference type="UniPathway" id="UPA00601">
    <property type="reaction ID" value="UER00295"/>
</dbReference>
<evidence type="ECO:0000256" key="13">
    <source>
        <dbReference type="PIRSR" id="PIRSR000130-1"/>
    </source>
</evidence>
<evidence type="ECO:0000256" key="3">
    <source>
        <dbReference type="ARBA" id="ARBA00022723"/>
    </source>
</evidence>
<dbReference type="FunFam" id="3.20.20.70:FF:000086">
    <property type="entry name" value="IMP dehydrogenase, putative"/>
    <property type="match status" value="1"/>
</dbReference>
<feature type="binding site" evidence="12">
    <location>
        <begin position="347"/>
        <end position="349"/>
    </location>
    <ligand>
        <name>IMP</name>
        <dbReference type="ChEBI" id="CHEBI:58053"/>
    </ligand>
</feature>
<evidence type="ECO:0000256" key="2">
    <source>
        <dbReference type="ARBA" id="ARBA00005502"/>
    </source>
</evidence>
<dbReference type="GO" id="GO:0003938">
    <property type="term" value="F:IMP dehydrogenase activity"/>
    <property type="evidence" value="ECO:0007669"/>
    <property type="project" value="UniProtKB-UniRule"/>
</dbReference>
<evidence type="ECO:0000256" key="9">
    <source>
        <dbReference type="ARBA" id="ARBA00023122"/>
    </source>
</evidence>
<comment type="caution">
    <text evidence="12">Lacks conserved residue(s) required for the propagation of feature annotation.</text>
</comment>
<evidence type="ECO:0000256" key="10">
    <source>
        <dbReference type="ARBA" id="ARBA00048028"/>
    </source>
</evidence>
<sequence>MASGWKADEVFGGVMSYTYDDIICMPGYIDFALSDIDLTNNMTDNITLKTPVISSPMDTVTGHKMSIALALSGGLGVIHNNMSIEKQIEEVKKVKRFENGFIFDPYTFSPEHTVADVLETKNRVGYKSYPITVDGKVGSKLVGIITGVDYLYLTNKSMKIGDIMTTDVVTGSYPINLSDANKVLCDEKKSVLPIVNKNNELIALVCRNDMHKNRIFPHASKSQNKQLIVGASISTREHDLERANQLIKNMIDVICIDSSQGNSIYQIDTIKKIKSAHPDIPIIAGNVVTSQQAKNLIDAGADVLRIGMGSGSICTTQDVCAVGRAQGTAVYHVSKYAHTRNIKTIADGGIKNSGNIVKALSLGADFVMLGNLLAATEESCSEYYFENNVRLKIYRGMGSMEAMYNKGFNSKSRYLVDERKNEYTDENIDEIKVSQGVSASLVDKGSVLNLIPHLFKAVKHGFQSMGIRNIPELHSKLYSGDIRFDVRSFNTIKEGKVSDNLIFNNKKFTT</sequence>
<organism evidence="20 21">
    <name type="scientific">Plasmodium falciparum Vietnam Oak-Knoll</name>
    <name type="common">FVO</name>
    <dbReference type="NCBI Taxonomy" id="1036723"/>
    <lineage>
        <taxon>Eukaryota</taxon>
        <taxon>Sar</taxon>
        <taxon>Alveolata</taxon>
        <taxon>Apicomplexa</taxon>
        <taxon>Aconoidasida</taxon>
        <taxon>Haemosporida</taxon>
        <taxon>Plasmodiidae</taxon>
        <taxon>Plasmodium</taxon>
        <taxon>Plasmodium (Laverania)</taxon>
    </lineage>
</organism>
<dbReference type="AlphaFoldDB" id="A0A024V714"/>
<dbReference type="PANTHER" id="PTHR11911">
    <property type="entry name" value="INOSINE-5-MONOPHOSPHATE DEHYDROGENASE RELATED"/>
    <property type="match status" value="1"/>
</dbReference>
<feature type="active site" description="Thioimidate intermediate" evidence="12 13">
    <location>
        <position position="314"/>
    </location>
</feature>
<feature type="binding site" description="in other chain" evidence="12 15">
    <location>
        <position position="311"/>
    </location>
    <ligand>
        <name>K(+)</name>
        <dbReference type="ChEBI" id="CHEBI:29103"/>
        <note>ligand shared between two tetrameric partners</note>
    </ligand>
</feature>
<feature type="binding site" evidence="12">
    <location>
        <position position="435"/>
    </location>
    <ligand>
        <name>IMP</name>
        <dbReference type="ChEBI" id="CHEBI:58053"/>
    </ligand>
</feature>
<dbReference type="Proteomes" id="UP000030690">
    <property type="component" value="Unassembled WGS sequence"/>
</dbReference>
<keyword evidence="7 12" id="KW-0560">Oxidoreductase</keyword>
<feature type="binding site" evidence="12">
    <location>
        <begin position="394"/>
        <end position="398"/>
    </location>
    <ligand>
        <name>IMP</name>
        <dbReference type="ChEBI" id="CHEBI:58053"/>
    </ligand>
</feature>
<evidence type="ECO:0000259" key="19">
    <source>
        <dbReference type="PROSITE" id="PS51371"/>
    </source>
</evidence>
<dbReference type="PIRSF" id="PIRSF000130">
    <property type="entry name" value="IMPDH"/>
    <property type="match status" value="1"/>
</dbReference>
<evidence type="ECO:0000256" key="8">
    <source>
        <dbReference type="ARBA" id="ARBA00023027"/>
    </source>
</evidence>
<dbReference type="GO" id="GO:0000166">
    <property type="term" value="F:nucleotide binding"/>
    <property type="evidence" value="ECO:0007669"/>
    <property type="project" value="UniProtKB-UniRule"/>
</dbReference>
<name>A0A024V714_PLAFA</name>
<dbReference type="InterPro" id="IPR013785">
    <property type="entry name" value="Aldolase_TIM"/>
</dbReference>